<keyword evidence="2" id="KW-0238">DNA-binding</keyword>
<comment type="caution">
    <text evidence="4">The sequence shown here is derived from an EMBL/GenBank/DDBJ whole genome shotgun (WGS) entry which is preliminary data.</text>
</comment>
<dbReference type="InterPro" id="IPR036271">
    <property type="entry name" value="Tet_transcr_reg_TetR-rel_C_sf"/>
</dbReference>
<dbReference type="InterPro" id="IPR050109">
    <property type="entry name" value="HTH-type_TetR-like_transc_reg"/>
</dbReference>
<evidence type="ECO:0000256" key="2">
    <source>
        <dbReference type="ARBA" id="ARBA00023125"/>
    </source>
</evidence>
<dbReference type="InterPro" id="IPR009057">
    <property type="entry name" value="Homeodomain-like_sf"/>
</dbReference>
<protein>
    <submittedName>
        <fullName evidence="4">Helix-turn-helix domain-containing protein</fullName>
    </submittedName>
</protein>
<keyword evidence="5" id="KW-1185">Reference proteome</keyword>
<name>A0ABT5RH85_9PSED</name>
<accession>A0ABT5RH85</accession>
<proteinExistence type="predicted"/>
<dbReference type="Proteomes" id="UP001150614">
    <property type="component" value="Unassembled WGS sequence"/>
</dbReference>
<dbReference type="SUPFAM" id="SSF46689">
    <property type="entry name" value="Homeodomain-like"/>
    <property type="match status" value="1"/>
</dbReference>
<dbReference type="Gene3D" id="1.10.357.10">
    <property type="entry name" value="Tetracycline Repressor, domain 2"/>
    <property type="match status" value="1"/>
</dbReference>
<dbReference type="PANTHER" id="PTHR30055:SF234">
    <property type="entry name" value="HTH-TYPE TRANSCRIPTIONAL REGULATOR BETI"/>
    <property type="match status" value="1"/>
</dbReference>
<evidence type="ECO:0000256" key="3">
    <source>
        <dbReference type="ARBA" id="ARBA00023163"/>
    </source>
</evidence>
<dbReference type="PANTHER" id="PTHR30055">
    <property type="entry name" value="HTH-TYPE TRANSCRIPTIONAL REGULATOR RUTR"/>
    <property type="match status" value="1"/>
</dbReference>
<evidence type="ECO:0000313" key="4">
    <source>
        <dbReference type="EMBL" id="MDD1945351.1"/>
    </source>
</evidence>
<dbReference type="EMBL" id="JANCLL010000018">
    <property type="protein sequence ID" value="MDD1945351.1"/>
    <property type="molecule type" value="Genomic_DNA"/>
</dbReference>
<evidence type="ECO:0000313" key="5">
    <source>
        <dbReference type="Proteomes" id="UP001150614"/>
    </source>
</evidence>
<dbReference type="SUPFAM" id="SSF48498">
    <property type="entry name" value="Tetracyclin repressor-like, C-terminal domain"/>
    <property type="match status" value="1"/>
</dbReference>
<organism evidence="4 5">
    <name type="scientific">Pseudomonas carnis</name>
    <dbReference type="NCBI Taxonomy" id="2487355"/>
    <lineage>
        <taxon>Bacteria</taxon>
        <taxon>Pseudomonadati</taxon>
        <taxon>Pseudomonadota</taxon>
        <taxon>Gammaproteobacteria</taxon>
        <taxon>Pseudomonadales</taxon>
        <taxon>Pseudomonadaceae</taxon>
        <taxon>Pseudomonas</taxon>
    </lineage>
</organism>
<gene>
    <name evidence="4" type="ORF">NMG11_16100</name>
</gene>
<sequence>MTPNSHDEQMLKSLTMAVVNRPRATMKELAQLAGMSKATLHRYCGTRENLGQRLEEYAESTLNLIIRSAGLQHLQPLDALRRLIREHLAHRELLAFLMAQYRPDFLDFERGDTRWQFYLAALDEFFLRGQQRGLFRIDITAAIFTELFITLVYGLVDAEQRGRAANAESARTLEQMFLHGALSSGEFREHASVQEHASVLRNA</sequence>
<keyword evidence="1" id="KW-0805">Transcription regulation</keyword>
<reference evidence="4" key="1">
    <citation type="submission" date="2022-07" db="EMBL/GenBank/DDBJ databases">
        <title>Draft genome of Pseudomonas carnis strain LP isolated from cheese.</title>
        <authorList>
            <person name="Wolfe B.E."/>
        </authorList>
    </citation>
    <scope>NUCLEOTIDE SEQUENCE</scope>
    <source>
        <strain evidence="4">LP</strain>
    </source>
</reference>
<keyword evidence="3" id="KW-0804">Transcription</keyword>
<dbReference type="RefSeq" id="WP_054898511.1">
    <property type="nucleotide sequence ID" value="NZ_BQHG01000005.1"/>
</dbReference>
<evidence type="ECO:0000256" key="1">
    <source>
        <dbReference type="ARBA" id="ARBA00023015"/>
    </source>
</evidence>